<feature type="non-terminal residue" evidence="1">
    <location>
        <position position="1"/>
    </location>
</feature>
<dbReference type="AlphaFoldDB" id="A0A815Y0Q0"/>
<gene>
    <name evidence="1" type="ORF">JYZ213_LOCUS47054</name>
</gene>
<dbReference type="Proteomes" id="UP000663845">
    <property type="component" value="Unassembled WGS sequence"/>
</dbReference>
<evidence type="ECO:0000313" key="2">
    <source>
        <dbReference type="Proteomes" id="UP000663845"/>
    </source>
</evidence>
<reference evidence="1" key="1">
    <citation type="submission" date="2021-02" db="EMBL/GenBank/DDBJ databases">
        <authorList>
            <person name="Nowell W R."/>
        </authorList>
    </citation>
    <scope>NUCLEOTIDE SEQUENCE</scope>
</reference>
<evidence type="ECO:0000313" key="1">
    <source>
        <dbReference type="EMBL" id="CAF1564211.1"/>
    </source>
</evidence>
<organism evidence="1 2">
    <name type="scientific">Adineta steineri</name>
    <dbReference type="NCBI Taxonomy" id="433720"/>
    <lineage>
        <taxon>Eukaryota</taxon>
        <taxon>Metazoa</taxon>
        <taxon>Spiralia</taxon>
        <taxon>Gnathifera</taxon>
        <taxon>Rotifera</taxon>
        <taxon>Eurotatoria</taxon>
        <taxon>Bdelloidea</taxon>
        <taxon>Adinetida</taxon>
        <taxon>Adinetidae</taxon>
        <taxon>Adineta</taxon>
    </lineage>
</organism>
<dbReference type="EMBL" id="CAJNOG010007211">
    <property type="protein sequence ID" value="CAF1564211.1"/>
    <property type="molecule type" value="Genomic_DNA"/>
</dbReference>
<accession>A0A815Y0Q0</accession>
<comment type="caution">
    <text evidence="1">The sequence shown here is derived from an EMBL/GenBank/DDBJ whole genome shotgun (WGS) entry which is preliminary data.</text>
</comment>
<protein>
    <submittedName>
        <fullName evidence="1">Uncharacterized protein</fullName>
    </submittedName>
</protein>
<sequence length="37" mass="4148">DEHYSINELIKEVGSLKTCNTSLNNTDQLSFKMESTG</sequence>
<proteinExistence type="predicted"/>
<name>A0A815Y0Q0_9BILA</name>